<evidence type="ECO:0000256" key="4">
    <source>
        <dbReference type="ARBA" id="ARBA00022695"/>
    </source>
</evidence>
<keyword evidence="7" id="KW-0067">ATP-binding</keyword>
<sequence length="96" mass="10728">MSLYDEVVRQKEAIRRLAAARGAVNIRLFGSVILGEETPESDLDILVEFKPGTSLLDHSALIHDLEDLLGRKVDVLSEKGLHWAVRDRILQEAVPL</sequence>
<evidence type="ECO:0000256" key="6">
    <source>
        <dbReference type="ARBA" id="ARBA00022741"/>
    </source>
</evidence>
<keyword evidence="8" id="KW-0460">Magnesium</keyword>
<dbReference type="InterPro" id="IPR052038">
    <property type="entry name" value="Type-VII_TA_antitoxin"/>
</dbReference>
<dbReference type="GO" id="GO:0070733">
    <property type="term" value="F:AMPylase activity"/>
    <property type="evidence" value="ECO:0007669"/>
    <property type="project" value="UniProtKB-EC"/>
</dbReference>
<dbReference type="GO" id="GO:0046872">
    <property type="term" value="F:metal ion binding"/>
    <property type="evidence" value="ECO:0007669"/>
    <property type="project" value="UniProtKB-KW"/>
</dbReference>
<dbReference type="EMBL" id="JWHL01000020">
    <property type="protein sequence ID" value="MBR1369797.1"/>
    <property type="molecule type" value="Genomic_DNA"/>
</dbReference>
<dbReference type="CDD" id="cd05403">
    <property type="entry name" value="NT_KNTase_like"/>
    <property type="match status" value="1"/>
</dbReference>
<keyword evidence="6" id="KW-0547">Nucleotide-binding</keyword>
<keyword evidence="15" id="KW-1185">Reference proteome</keyword>
<keyword evidence="4" id="KW-0548">Nucleotidyltransferase</keyword>
<organism evidence="14 15">
    <name type="scientific">Methanocalculus chunghsingensis</name>
    <dbReference type="NCBI Taxonomy" id="156457"/>
    <lineage>
        <taxon>Archaea</taxon>
        <taxon>Methanobacteriati</taxon>
        <taxon>Methanobacteriota</taxon>
        <taxon>Stenosarchaea group</taxon>
        <taxon>Methanomicrobia</taxon>
        <taxon>Methanomicrobiales</taxon>
        <taxon>Methanocalculaceae</taxon>
        <taxon>Methanocalculus</taxon>
    </lineage>
</organism>
<evidence type="ECO:0000256" key="7">
    <source>
        <dbReference type="ARBA" id="ARBA00022840"/>
    </source>
</evidence>
<proteinExistence type="inferred from homology"/>
<evidence type="ECO:0000256" key="12">
    <source>
        <dbReference type="ARBA" id="ARBA00048696"/>
    </source>
</evidence>
<keyword evidence="3" id="KW-0808">Transferase</keyword>
<evidence type="ECO:0000259" key="13">
    <source>
        <dbReference type="Pfam" id="PF01909"/>
    </source>
</evidence>
<evidence type="ECO:0000256" key="5">
    <source>
        <dbReference type="ARBA" id="ARBA00022723"/>
    </source>
</evidence>
<evidence type="ECO:0000256" key="1">
    <source>
        <dbReference type="ARBA" id="ARBA00001946"/>
    </source>
</evidence>
<comment type="similarity">
    <text evidence="10">Belongs to the MntA antitoxin family.</text>
</comment>
<reference evidence="14" key="1">
    <citation type="submission" date="2014-12" db="EMBL/GenBank/DDBJ databases">
        <authorList>
            <person name="Huang H.-H."/>
            <person name="Chen S.-C."/>
            <person name="Lai M.-C."/>
        </authorList>
    </citation>
    <scope>NUCLEOTIDE SEQUENCE</scope>
    <source>
        <strain evidence="14">K1F9705b</strain>
    </source>
</reference>
<accession>A0A8J7WBB5</accession>
<dbReference type="OrthoDB" id="61846at2157"/>
<keyword evidence="5" id="KW-0479">Metal-binding</keyword>
<dbReference type="RefSeq" id="WP_211531543.1">
    <property type="nucleotide sequence ID" value="NZ_JWHL01000020.1"/>
</dbReference>
<evidence type="ECO:0000256" key="2">
    <source>
        <dbReference type="ARBA" id="ARBA00022649"/>
    </source>
</evidence>
<feature type="domain" description="Polymerase nucleotidyl transferase" evidence="13">
    <location>
        <begin position="14"/>
        <end position="94"/>
    </location>
</feature>
<evidence type="ECO:0000313" key="14">
    <source>
        <dbReference type="EMBL" id="MBR1369797.1"/>
    </source>
</evidence>
<keyword evidence="2" id="KW-1277">Toxin-antitoxin system</keyword>
<dbReference type="AlphaFoldDB" id="A0A8J7WBB5"/>
<evidence type="ECO:0000256" key="9">
    <source>
        <dbReference type="ARBA" id="ARBA00034531"/>
    </source>
</evidence>
<comment type="caution">
    <text evidence="14">The sequence shown here is derived from an EMBL/GenBank/DDBJ whole genome shotgun (WGS) entry which is preliminary data.</text>
</comment>
<evidence type="ECO:0000256" key="8">
    <source>
        <dbReference type="ARBA" id="ARBA00022842"/>
    </source>
</evidence>
<evidence type="ECO:0000256" key="11">
    <source>
        <dbReference type="ARBA" id="ARBA00047518"/>
    </source>
</evidence>
<evidence type="ECO:0000256" key="3">
    <source>
        <dbReference type="ARBA" id="ARBA00022679"/>
    </source>
</evidence>
<comment type="catalytic activity">
    <reaction evidence="12">
        <text>L-tyrosyl-[protein] + ATP = O-(5'-adenylyl)-L-tyrosyl-[protein] + diphosphate</text>
        <dbReference type="Rhea" id="RHEA:54288"/>
        <dbReference type="Rhea" id="RHEA-COMP:10136"/>
        <dbReference type="Rhea" id="RHEA-COMP:13846"/>
        <dbReference type="ChEBI" id="CHEBI:30616"/>
        <dbReference type="ChEBI" id="CHEBI:33019"/>
        <dbReference type="ChEBI" id="CHEBI:46858"/>
        <dbReference type="ChEBI" id="CHEBI:83624"/>
        <dbReference type="EC" id="2.7.7.108"/>
    </reaction>
</comment>
<dbReference type="Pfam" id="PF01909">
    <property type="entry name" value="NTP_transf_2"/>
    <property type="match status" value="1"/>
</dbReference>
<evidence type="ECO:0000256" key="10">
    <source>
        <dbReference type="ARBA" id="ARBA00038276"/>
    </source>
</evidence>
<dbReference type="Gene3D" id="3.30.460.10">
    <property type="entry name" value="Beta Polymerase, domain 2"/>
    <property type="match status" value="1"/>
</dbReference>
<dbReference type="SUPFAM" id="SSF81301">
    <property type="entry name" value="Nucleotidyltransferase"/>
    <property type="match status" value="1"/>
</dbReference>
<name>A0A8J7WBB5_9EURY</name>
<dbReference type="EC" id="2.7.7.108" evidence="9"/>
<gene>
    <name evidence="14" type="ORF">RJ53_10050</name>
</gene>
<dbReference type="InterPro" id="IPR002934">
    <property type="entry name" value="Polymerase_NTP_transf_dom"/>
</dbReference>
<evidence type="ECO:0000313" key="15">
    <source>
        <dbReference type="Proteomes" id="UP000730161"/>
    </source>
</evidence>
<dbReference type="InterPro" id="IPR043519">
    <property type="entry name" value="NT_sf"/>
</dbReference>
<protein>
    <recommendedName>
        <fullName evidence="9">protein adenylyltransferase</fullName>
        <ecNumber evidence="9">2.7.7.108</ecNumber>
    </recommendedName>
</protein>
<comment type="catalytic activity">
    <reaction evidence="11">
        <text>O-(5'-adenylyl)-L-tyrosyl-[protein] + ATP = O-[5'-(adenylyl-(5'-&gt;3')-adenylyl)]-L-tyrosyl-[protein] + diphosphate</text>
        <dbReference type="Rhea" id="RHEA:66528"/>
        <dbReference type="Rhea" id="RHEA-COMP:13846"/>
        <dbReference type="Rhea" id="RHEA-COMP:17046"/>
        <dbReference type="ChEBI" id="CHEBI:30616"/>
        <dbReference type="ChEBI" id="CHEBI:33019"/>
        <dbReference type="ChEBI" id="CHEBI:83624"/>
        <dbReference type="ChEBI" id="CHEBI:167160"/>
    </reaction>
</comment>
<dbReference type="GO" id="GO:0005524">
    <property type="term" value="F:ATP binding"/>
    <property type="evidence" value="ECO:0007669"/>
    <property type="project" value="UniProtKB-KW"/>
</dbReference>
<dbReference type="PANTHER" id="PTHR33571:SF12">
    <property type="entry name" value="BSL3053 PROTEIN"/>
    <property type="match status" value="1"/>
</dbReference>
<comment type="cofactor">
    <cofactor evidence="1">
        <name>Mg(2+)</name>
        <dbReference type="ChEBI" id="CHEBI:18420"/>
    </cofactor>
</comment>
<dbReference type="Proteomes" id="UP000730161">
    <property type="component" value="Unassembled WGS sequence"/>
</dbReference>
<dbReference type="PANTHER" id="PTHR33571">
    <property type="entry name" value="SSL8005 PROTEIN"/>
    <property type="match status" value="1"/>
</dbReference>